<keyword evidence="2" id="KW-1185">Reference proteome</keyword>
<dbReference type="AlphaFoldDB" id="A0A3S9MV79"/>
<evidence type="ECO:0000313" key="2">
    <source>
        <dbReference type="Proteomes" id="UP000279600"/>
    </source>
</evidence>
<protein>
    <recommendedName>
        <fullName evidence="3">DUF1579 domain-containing protein</fullName>
    </recommendedName>
</protein>
<name>A0A3S9MV79_9FLAO</name>
<gene>
    <name evidence="1" type="ORF">EJ995_02090</name>
</gene>
<organism evidence="1 2">
    <name type="scientific">Nonlabens ponticola</name>
    <dbReference type="NCBI Taxonomy" id="2496866"/>
    <lineage>
        <taxon>Bacteria</taxon>
        <taxon>Pseudomonadati</taxon>
        <taxon>Bacteroidota</taxon>
        <taxon>Flavobacteriia</taxon>
        <taxon>Flavobacteriales</taxon>
        <taxon>Flavobacteriaceae</taxon>
        <taxon>Nonlabens</taxon>
    </lineage>
</organism>
<dbReference type="KEGG" id="noj:EJ995_02090"/>
<evidence type="ECO:0008006" key="3">
    <source>
        <dbReference type="Google" id="ProtNLM"/>
    </source>
</evidence>
<accession>A0A3S9MV79</accession>
<dbReference type="OrthoDB" id="1274930at2"/>
<reference evidence="1 2" key="1">
    <citation type="submission" date="2018-12" db="EMBL/GenBank/DDBJ databases">
        <title>Complete genome of Nonlabens sp. MJ115.</title>
        <authorList>
            <person name="Choi H.S."/>
            <person name="Jung J."/>
        </authorList>
    </citation>
    <scope>NUCLEOTIDE SEQUENCE [LARGE SCALE GENOMIC DNA]</scope>
    <source>
        <strain evidence="1 2">MJ115</strain>
    </source>
</reference>
<dbReference type="Proteomes" id="UP000279600">
    <property type="component" value="Chromosome"/>
</dbReference>
<evidence type="ECO:0000313" key="1">
    <source>
        <dbReference type="EMBL" id="AZQ43081.1"/>
    </source>
</evidence>
<dbReference type="EMBL" id="CP034549">
    <property type="protein sequence ID" value="AZQ43081.1"/>
    <property type="molecule type" value="Genomic_DNA"/>
</dbReference>
<sequence>MSLEAHRACILDEENCELPSSLDYVKDINDILDPLVGKWSGIANGKSYELNIEKYRENSADFAMDILGKQHKIIDLNTDEVIEDTFNVSIRSKRLRGHGITQGRNGNWFYDFFQLKSSECYIYGNVFITKIDDNTLKLFFQQYGSSQPTQEDCPSGFNQLYPDNMILTRVE</sequence>
<proteinExistence type="predicted"/>